<reference evidence="2 3" key="1">
    <citation type="journal article" date="2017" name="G3 (Bethesda)">
        <title>The Physical Genome Mapping of Anopheles albimanus Corrected Scaffold Misassemblies and Identified Interarm Rearrangements in Genus Anopheles.</title>
        <authorList>
            <person name="Artemov G.N."/>
            <person name="Peery A.N."/>
            <person name="Jiang X."/>
            <person name="Tu Z."/>
            <person name="Stegniy V.N."/>
            <person name="Sharakhova M.V."/>
            <person name="Sharakhov I.V."/>
        </authorList>
    </citation>
    <scope>NUCLEOTIDE SEQUENCE [LARGE SCALE GENOMIC DNA]</scope>
    <source>
        <strain evidence="2 3">ALBI9_A</strain>
    </source>
</reference>
<keyword evidence="1" id="KW-1133">Transmembrane helix</keyword>
<organism evidence="2 3">
    <name type="scientific">Anopheles albimanus</name>
    <name type="common">New world malaria mosquito</name>
    <dbReference type="NCBI Taxonomy" id="7167"/>
    <lineage>
        <taxon>Eukaryota</taxon>
        <taxon>Metazoa</taxon>
        <taxon>Ecdysozoa</taxon>
        <taxon>Arthropoda</taxon>
        <taxon>Hexapoda</taxon>
        <taxon>Insecta</taxon>
        <taxon>Pterygota</taxon>
        <taxon>Neoptera</taxon>
        <taxon>Endopterygota</taxon>
        <taxon>Diptera</taxon>
        <taxon>Nematocera</taxon>
        <taxon>Culicoidea</taxon>
        <taxon>Culicidae</taxon>
        <taxon>Anophelinae</taxon>
        <taxon>Anopheles</taxon>
    </lineage>
</organism>
<feature type="transmembrane region" description="Helical" evidence="1">
    <location>
        <begin position="120"/>
        <end position="138"/>
    </location>
</feature>
<name>A0A8W7JZM0_ANOAL</name>
<dbReference type="AlphaFoldDB" id="A0A8W7JZM0"/>
<keyword evidence="1" id="KW-0472">Membrane</keyword>
<feature type="transmembrane region" description="Helical" evidence="1">
    <location>
        <begin position="79"/>
        <end position="99"/>
    </location>
</feature>
<dbReference type="Proteomes" id="UP000069272">
    <property type="component" value="Chromosome 2R"/>
</dbReference>
<keyword evidence="1" id="KW-0812">Transmembrane</keyword>
<evidence type="ECO:0000256" key="1">
    <source>
        <dbReference type="SAM" id="Phobius"/>
    </source>
</evidence>
<accession>A0A8W7JZM0</accession>
<reference evidence="2" key="2">
    <citation type="submission" date="2022-08" db="UniProtKB">
        <authorList>
            <consortium name="EnsemblMetazoa"/>
        </authorList>
    </citation>
    <scope>IDENTIFICATION</scope>
    <source>
        <strain evidence="2">STECLA/ALBI9_A</strain>
    </source>
</reference>
<evidence type="ECO:0000313" key="2">
    <source>
        <dbReference type="EnsemblMetazoa" id="AALB009649-PA"/>
    </source>
</evidence>
<protein>
    <submittedName>
        <fullName evidence="2">Uncharacterized protein</fullName>
    </submittedName>
</protein>
<sequence>MSERTGDSEREEIPLQDVDHGVISFQREERTTKREEFDAPEVHPSIDTQTLAGLLTIVTVNLHQLDQLLQVGPGLGTRYFVILALLIISLVSVSVVVVVRRVLERHGVKIKPKSRLILEWINDILTALIFVANLLLQITTDLSNQCQVLLNQPLPFESNRTN</sequence>
<evidence type="ECO:0000313" key="3">
    <source>
        <dbReference type="Proteomes" id="UP000069272"/>
    </source>
</evidence>
<proteinExistence type="predicted"/>
<keyword evidence="3" id="KW-1185">Reference proteome</keyword>
<dbReference type="EnsemblMetazoa" id="AALB009649-RA">
    <property type="protein sequence ID" value="AALB009649-PA"/>
    <property type="gene ID" value="AALB009649"/>
</dbReference>